<dbReference type="PATRIC" id="fig|520767.4.peg.1258"/>
<dbReference type="PROSITE" id="PS50263">
    <property type="entry name" value="CN_HYDROLASE"/>
    <property type="match status" value="1"/>
</dbReference>
<dbReference type="Gene3D" id="3.60.110.10">
    <property type="entry name" value="Carbon-nitrogen hydrolase"/>
    <property type="match status" value="1"/>
</dbReference>
<dbReference type="PROSITE" id="PS01227">
    <property type="entry name" value="UPF0012"/>
    <property type="match status" value="1"/>
</dbReference>
<dbReference type="EMBL" id="LOHZ01000027">
    <property type="protein sequence ID" value="KYO66527.1"/>
    <property type="molecule type" value="Genomic_DNA"/>
</dbReference>
<evidence type="ECO:0000313" key="3">
    <source>
        <dbReference type="EMBL" id="KYO66527.1"/>
    </source>
</evidence>
<organism evidence="3 4">
    <name type="scientific">Thermovenabulum gondwanense</name>
    <dbReference type="NCBI Taxonomy" id="520767"/>
    <lineage>
        <taxon>Bacteria</taxon>
        <taxon>Bacillati</taxon>
        <taxon>Bacillota</taxon>
        <taxon>Clostridia</taxon>
        <taxon>Thermosediminibacterales</taxon>
        <taxon>Thermosediminibacteraceae</taxon>
        <taxon>Thermovenabulum</taxon>
    </lineage>
</organism>
<dbReference type="Proteomes" id="UP000075737">
    <property type="component" value="Unassembled WGS sequence"/>
</dbReference>
<protein>
    <submittedName>
        <fullName evidence="3">2-oxoglutaramate amidase</fullName>
        <ecNumber evidence="3">3.5.1.111</ecNumber>
    </submittedName>
</protein>
<gene>
    <name evidence="3" type="ORF">ATZ99_11550</name>
</gene>
<dbReference type="OrthoDB" id="9811121at2"/>
<dbReference type="EC" id="3.5.1.111" evidence="3"/>
<evidence type="ECO:0000313" key="4">
    <source>
        <dbReference type="Proteomes" id="UP000075737"/>
    </source>
</evidence>
<accession>A0A162ML06</accession>
<proteinExistence type="inferred from homology"/>
<keyword evidence="4" id="KW-1185">Reference proteome</keyword>
<dbReference type="InterPro" id="IPR036526">
    <property type="entry name" value="C-N_Hydrolase_sf"/>
</dbReference>
<sequence length="271" mass="31294">MNLQKNSIKLALIQIDIEDGKVEDNLNKVLKEVKQTLEKNKHIDAVVLPEMWNTGYDLKNLDKIADNMGNPCIENLRELARNFGVNIIAGSIADKRKVEGKTKVYNSSYIIDRRGEIIARYDKVHLFRLMKEDKFLTAGEKMATFELDGIKCGIVICYDLRFPEFIRKIALEDIKILFVPAQWPLPRDKHWRLLNIVRAIENQIYVVGVNRAGRQGNVIFPGASLVVDPWGEVEVELDDKEAVICHSLSLNKIEKIRRYMPVYDDRRPDIY</sequence>
<comment type="similarity">
    <text evidence="1">Belongs to the carbon-nitrogen hydrolase superfamily. NIT1/NIT2 family.</text>
</comment>
<dbReference type="InterPro" id="IPR003010">
    <property type="entry name" value="C-N_Hydrolase"/>
</dbReference>
<dbReference type="STRING" id="520767.ATZ99_11550"/>
<evidence type="ECO:0000256" key="1">
    <source>
        <dbReference type="ARBA" id="ARBA00010613"/>
    </source>
</evidence>
<evidence type="ECO:0000259" key="2">
    <source>
        <dbReference type="PROSITE" id="PS50263"/>
    </source>
</evidence>
<dbReference type="PANTHER" id="PTHR23088">
    <property type="entry name" value="NITRILASE-RELATED"/>
    <property type="match status" value="1"/>
</dbReference>
<dbReference type="Pfam" id="PF00795">
    <property type="entry name" value="CN_hydrolase"/>
    <property type="match status" value="1"/>
</dbReference>
<dbReference type="SUPFAM" id="SSF56317">
    <property type="entry name" value="Carbon-nitrogen hydrolase"/>
    <property type="match status" value="1"/>
</dbReference>
<feature type="domain" description="CN hydrolase" evidence="2">
    <location>
        <begin position="8"/>
        <end position="250"/>
    </location>
</feature>
<dbReference type="AlphaFoldDB" id="A0A162ML06"/>
<dbReference type="CDD" id="cd07583">
    <property type="entry name" value="nitrilase_5"/>
    <property type="match status" value="1"/>
</dbReference>
<dbReference type="PANTHER" id="PTHR23088:SF27">
    <property type="entry name" value="DEAMINATED GLUTATHIONE AMIDASE"/>
    <property type="match status" value="1"/>
</dbReference>
<dbReference type="InterPro" id="IPR001110">
    <property type="entry name" value="UPF0012_CS"/>
</dbReference>
<comment type="caution">
    <text evidence="3">The sequence shown here is derived from an EMBL/GenBank/DDBJ whole genome shotgun (WGS) entry which is preliminary data.</text>
</comment>
<reference evidence="3 4" key="1">
    <citation type="submission" date="2015-12" db="EMBL/GenBank/DDBJ databases">
        <title>Draft genome of Thermovenabulum gondwanense isolated from a red thermophilic microbial mat colonisisng an outflow channel of a bore well.</title>
        <authorList>
            <person name="Patel B.K."/>
        </authorList>
    </citation>
    <scope>NUCLEOTIDE SEQUENCE [LARGE SCALE GENOMIC DNA]</scope>
    <source>
        <strain evidence="3 4">R270</strain>
    </source>
</reference>
<dbReference type="RefSeq" id="WP_068748283.1">
    <property type="nucleotide sequence ID" value="NZ_LOHZ01000027.1"/>
</dbReference>
<name>A0A162ML06_9FIRM</name>
<keyword evidence="3" id="KW-0378">Hydrolase</keyword>
<dbReference type="GO" id="GO:0106008">
    <property type="term" value="F:2-oxoglutaramate amidase activity"/>
    <property type="evidence" value="ECO:0007669"/>
    <property type="project" value="UniProtKB-EC"/>
</dbReference>